<dbReference type="InterPro" id="IPR035979">
    <property type="entry name" value="RBD_domain_sf"/>
</dbReference>
<gene>
    <name evidence="5" type="ORF">PoB_002225700</name>
</gene>
<dbReference type="EMBL" id="BLXT01002529">
    <property type="protein sequence ID" value="GFN95751.1"/>
    <property type="molecule type" value="Genomic_DNA"/>
</dbReference>
<name>A0AAV3ZMJ7_9GAST</name>
<dbReference type="InterPro" id="IPR000504">
    <property type="entry name" value="RRM_dom"/>
</dbReference>
<dbReference type="Gene3D" id="3.30.70.330">
    <property type="match status" value="1"/>
</dbReference>
<dbReference type="SUPFAM" id="SSF54928">
    <property type="entry name" value="RNA-binding domain, RBD"/>
    <property type="match status" value="1"/>
</dbReference>
<keyword evidence="2 3" id="KW-0694">RNA-binding</keyword>
<protein>
    <submittedName>
        <fullName evidence="5">Cugbp elav-like family member 3</fullName>
    </submittedName>
</protein>
<proteinExistence type="predicted"/>
<keyword evidence="1" id="KW-0677">Repeat</keyword>
<evidence type="ECO:0000259" key="4">
    <source>
        <dbReference type="PROSITE" id="PS50102"/>
    </source>
</evidence>
<dbReference type="Proteomes" id="UP000735302">
    <property type="component" value="Unassembled WGS sequence"/>
</dbReference>
<dbReference type="GO" id="GO:0003723">
    <property type="term" value="F:RNA binding"/>
    <property type="evidence" value="ECO:0007669"/>
    <property type="project" value="UniProtKB-UniRule"/>
</dbReference>
<reference evidence="5 6" key="1">
    <citation type="journal article" date="2021" name="Elife">
        <title>Chloroplast acquisition without the gene transfer in kleptoplastic sea slugs, Plakobranchus ocellatus.</title>
        <authorList>
            <person name="Maeda T."/>
            <person name="Takahashi S."/>
            <person name="Yoshida T."/>
            <person name="Shimamura S."/>
            <person name="Takaki Y."/>
            <person name="Nagai Y."/>
            <person name="Toyoda A."/>
            <person name="Suzuki Y."/>
            <person name="Arimoto A."/>
            <person name="Ishii H."/>
            <person name="Satoh N."/>
            <person name="Nishiyama T."/>
            <person name="Hasebe M."/>
            <person name="Maruyama T."/>
            <person name="Minagawa J."/>
            <person name="Obokata J."/>
            <person name="Shigenobu S."/>
        </authorList>
    </citation>
    <scope>NUCLEOTIDE SEQUENCE [LARGE SCALE GENOMIC DNA]</scope>
</reference>
<dbReference type="Pfam" id="PF00076">
    <property type="entry name" value="RRM_1"/>
    <property type="match status" value="1"/>
</dbReference>
<evidence type="ECO:0000256" key="3">
    <source>
        <dbReference type="PROSITE-ProRule" id="PRU00176"/>
    </source>
</evidence>
<organism evidence="5 6">
    <name type="scientific">Plakobranchus ocellatus</name>
    <dbReference type="NCBI Taxonomy" id="259542"/>
    <lineage>
        <taxon>Eukaryota</taxon>
        <taxon>Metazoa</taxon>
        <taxon>Spiralia</taxon>
        <taxon>Lophotrochozoa</taxon>
        <taxon>Mollusca</taxon>
        <taxon>Gastropoda</taxon>
        <taxon>Heterobranchia</taxon>
        <taxon>Euthyneura</taxon>
        <taxon>Panpulmonata</taxon>
        <taxon>Sacoglossa</taxon>
        <taxon>Placobranchoidea</taxon>
        <taxon>Plakobranchidae</taxon>
        <taxon>Plakobranchus</taxon>
    </lineage>
</organism>
<evidence type="ECO:0000256" key="2">
    <source>
        <dbReference type="ARBA" id="ARBA00022884"/>
    </source>
</evidence>
<evidence type="ECO:0000256" key="1">
    <source>
        <dbReference type="ARBA" id="ARBA00022737"/>
    </source>
</evidence>
<evidence type="ECO:0000313" key="6">
    <source>
        <dbReference type="Proteomes" id="UP000735302"/>
    </source>
</evidence>
<sequence length="89" mass="9949">MSGWVCDAVTVGLTDRFPVNFVRIHCQCNPQVSESIGRGRHGVGEDRKLFVGMLNKSQTEEDVRQLFQSYGTIEECTILRDQSGNSKGE</sequence>
<accession>A0AAV3ZMJ7</accession>
<feature type="domain" description="RRM" evidence="4">
    <location>
        <begin position="47"/>
        <end position="89"/>
    </location>
</feature>
<dbReference type="InterPro" id="IPR012677">
    <property type="entry name" value="Nucleotide-bd_a/b_plait_sf"/>
</dbReference>
<dbReference type="PROSITE" id="PS50102">
    <property type="entry name" value="RRM"/>
    <property type="match status" value="1"/>
</dbReference>
<dbReference type="AlphaFoldDB" id="A0AAV3ZMJ7"/>
<dbReference type="PANTHER" id="PTHR24012">
    <property type="entry name" value="RNA BINDING PROTEIN"/>
    <property type="match status" value="1"/>
</dbReference>
<comment type="caution">
    <text evidence="5">The sequence shown here is derived from an EMBL/GenBank/DDBJ whole genome shotgun (WGS) entry which is preliminary data.</text>
</comment>
<evidence type="ECO:0000313" key="5">
    <source>
        <dbReference type="EMBL" id="GFN95751.1"/>
    </source>
</evidence>
<keyword evidence="6" id="KW-1185">Reference proteome</keyword>